<dbReference type="UniPathway" id="UPA00629">
    <property type="reaction ID" value="UER00682"/>
</dbReference>
<dbReference type="GO" id="GO:0047465">
    <property type="term" value="F:N-acylglucosamine-6-phosphate 2-epimerase activity"/>
    <property type="evidence" value="ECO:0007669"/>
    <property type="project" value="UniProtKB-EC"/>
</dbReference>
<organism evidence="8 9">
    <name type="scientific">Defluviitalea raffinosedens</name>
    <dbReference type="NCBI Taxonomy" id="1450156"/>
    <lineage>
        <taxon>Bacteria</taxon>
        <taxon>Bacillati</taxon>
        <taxon>Bacillota</taxon>
        <taxon>Clostridia</taxon>
        <taxon>Lachnospirales</taxon>
        <taxon>Defluviitaleaceae</taxon>
        <taxon>Defluviitalea</taxon>
    </lineage>
</organism>
<dbReference type="Gene3D" id="3.20.20.70">
    <property type="entry name" value="Aldolase class I"/>
    <property type="match status" value="1"/>
</dbReference>
<dbReference type="AlphaFoldDB" id="A0A7C8LGU1"/>
<evidence type="ECO:0000313" key="8">
    <source>
        <dbReference type="EMBL" id="KAE9631248.1"/>
    </source>
</evidence>
<keyword evidence="9" id="KW-1185">Reference proteome</keyword>
<evidence type="ECO:0000256" key="2">
    <source>
        <dbReference type="ARBA" id="ARBA00002147"/>
    </source>
</evidence>
<comment type="catalytic activity">
    <reaction evidence="1 7">
        <text>an N-acyl-D-glucosamine 6-phosphate = an N-acyl-D-mannosamine 6-phosphate</text>
        <dbReference type="Rhea" id="RHEA:23932"/>
        <dbReference type="ChEBI" id="CHEBI:57599"/>
        <dbReference type="ChEBI" id="CHEBI:57666"/>
        <dbReference type="EC" id="5.1.3.9"/>
    </reaction>
</comment>
<dbReference type="InterPro" id="IPR011060">
    <property type="entry name" value="RibuloseP-bd_barrel"/>
</dbReference>
<protein>
    <recommendedName>
        <fullName evidence="7">Putative N-acetylmannosamine-6-phosphate 2-epimerase</fullName>
        <ecNumber evidence="7">5.1.3.9</ecNumber>
    </recommendedName>
    <alternativeName>
        <fullName evidence="7">ManNAc-6-P epimerase</fullName>
    </alternativeName>
</protein>
<dbReference type="Pfam" id="PF04131">
    <property type="entry name" value="NanE"/>
    <property type="match status" value="1"/>
</dbReference>
<dbReference type="GO" id="GO:0006053">
    <property type="term" value="P:N-acetylmannosamine catabolic process"/>
    <property type="evidence" value="ECO:0007669"/>
    <property type="project" value="TreeGrafter"/>
</dbReference>
<dbReference type="InterPro" id="IPR007260">
    <property type="entry name" value="NanE"/>
</dbReference>
<dbReference type="PANTHER" id="PTHR36204">
    <property type="entry name" value="N-ACETYLMANNOSAMINE-6-PHOSPHATE 2-EPIMERASE-RELATED"/>
    <property type="match status" value="1"/>
</dbReference>
<reference evidence="8 9" key="1">
    <citation type="submission" date="2019-12" db="EMBL/GenBank/DDBJ databases">
        <title>Defluviitalea raffinosedens, isolated from a biogas fermenter, genome sequencing and characterization.</title>
        <authorList>
            <person name="Rettenmaier R."/>
            <person name="Schneider M."/>
            <person name="Neuhaus K."/>
            <person name="Liebl W."/>
            <person name="Zverlov V."/>
        </authorList>
    </citation>
    <scope>NUCLEOTIDE SEQUENCE [LARGE SCALE GENOMIC DNA]</scope>
    <source>
        <strain evidence="8 9">249c-K6</strain>
    </source>
</reference>
<dbReference type="SUPFAM" id="SSF51366">
    <property type="entry name" value="Ribulose-phoshate binding barrel"/>
    <property type="match status" value="1"/>
</dbReference>
<comment type="function">
    <text evidence="2 7">Converts N-acetylmannosamine-6-phosphate (ManNAc-6-P) to N-acetylglucosamine-6-phosphate (GlcNAc-6-P).</text>
</comment>
<dbReference type="Proteomes" id="UP000483018">
    <property type="component" value="Unassembled WGS sequence"/>
</dbReference>
<keyword evidence="6 7" id="KW-0119">Carbohydrate metabolism</keyword>
<dbReference type="RefSeq" id="WP_158741351.1">
    <property type="nucleotide sequence ID" value="NZ_WSLF01000013.1"/>
</dbReference>
<gene>
    <name evidence="7" type="primary">nanE</name>
    <name evidence="8" type="ORF">GND95_11760</name>
</gene>
<dbReference type="CDD" id="cd04729">
    <property type="entry name" value="NanE"/>
    <property type="match status" value="1"/>
</dbReference>
<dbReference type="EMBL" id="WSLF01000013">
    <property type="protein sequence ID" value="KAE9631248.1"/>
    <property type="molecule type" value="Genomic_DNA"/>
</dbReference>
<comment type="similarity">
    <text evidence="4 7">Belongs to the NanE family.</text>
</comment>
<dbReference type="GO" id="GO:0019262">
    <property type="term" value="P:N-acetylneuraminate catabolic process"/>
    <property type="evidence" value="ECO:0007669"/>
    <property type="project" value="UniProtKB-UniRule"/>
</dbReference>
<dbReference type="OrthoDB" id="9781704at2"/>
<comment type="pathway">
    <text evidence="3 7">Amino-sugar metabolism; N-acetylneuraminate degradation; D-fructose 6-phosphate from N-acetylneuraminate: step 3/5.</text>
</comment>
<keyword evidence="5 7" id="KW-0413">Isomerase</keyword>
<dbReference type="EC" id="5.1.3.9" evidence="7"/>
<dbReference type="NCBIfam" id="NF002231">
    <property type="entry name" value="PRK01130.1"/>
    <property type="match status" value="1"/>
</dbReference>
<dbReference type="GO" id="GO:0005829">
    <property type="term" value="C:cytosol"/>
    <property type="evidence" value="ECO:0007669"/>
    <property type="project" value="TreeGrafter"/>
</dbReference>
<dbReference type="FunFam" id="3.20.20.70:FF:000035">
    <property type="entry name" value="Putative N-acetylmannosamine-6-phosphate 2-epimerase"/>
    <property type="match status" value="1"/>
</dbReference>
<evidence type="ECO:0000256" key="4">
    <source>
        <dbReference type="ARBA" id="ARBA00007439"/>
    </source>
</evidence>
<dbReference type="GO" id="GO:0005975">
    <property type="term" value="P:carbohydrate metabolic process"/>
    <property type="evidence" value="ECO:0007669"/>
    <property type="project" value="UniProtKB-UniRule"/>
</dbReference>
<name>A0A7C8LGU1_9FIRM</name>
<evidence type="ECO:0000256" key="5">
    <source>
        <dbReference type="ARBA" id="ARBA00023235"/>
    </source>
</evidence>
<dbReference type="HAMAP" id="MF_01235">
    <property type="entry name" value="ManNAc6P_epimer"/>
    <property type="match status" value="1"/>
</dbReference>
<evidence type="ECO:0000256" key="1">
    <source>
        <dbReference type="ARBA" id="ARBA00000056"/>
    </source>
</evidence>
<dbReference type="PANTHER" id="PTHR36204:SF1">
    <property type="entry name" value="N-ACETYLMANNOSAMINE-6-PHOSPHATE 2-EPIMERASE-RELATED"/>
    <property type="match status" value="1"/>
</dbReference>
<comment type="caution">
    <text evidence="8">The sequence shown here is derived from an EMBL/GenBank/DDBJ whole genome shotgun (WGS) entry which is preliminary data.</text>
</comment>
<evidence type="ECO:0000256" key="7">
    <source>
        <dbReference type="HAMAP-Rule" id="MF_01235"/>
    </source>
</evidence>
<dbReference type="InterPro" id="IPR013785">
    <property type="entry name" value="Aldolase_TIM"/>
</dbReference>
<evidence type="ECO:0000256" key="3">
    <source>
        <dbReference type="ARBA" id="ARBA00005081"/>
    </source>
</evidence>
<accession>A0A7C8LGU1</accession>
<evidence type="ECO:0000256" key="6">
    <source>
        <dbReference type="ARBA" id="ARBA00023277"/>
    </source>
</evidence>
<evidence type="ECO:0000313" key="9">
    <source>
        <dbReference type="Proteomes" id="UP000483018"/>
    </source>
</evidence>
<sequence>MDQIRGKLIVSCQALKHEPLYSSYIMGRMAYAAMLGGAAGIRANTVEDIIEIKKNVNLPVIGIIKQVYDGYDVFITPTMKEVDPLVACGCEIIAIDATRRPRPDGLTLDEFFNEVKKKYPNQLFMADCSDFDEGMHAAELGFDFIGTTLSGYTEYTMGRELPDVTLIKRLAEECDKPVIAEGGIWYPEDLEKVLLAGAYAAVIGTAITRPMDITKHFVKAIEKYYVK</sequence>
<proteinExistence type="inferred from homology"/>